<dbReference type="EMBL" id="JACHXU010000044">
    <property type="protein sequence ID" value="MBB3210606.1"/>
    <property type="molecule type" value="Genomic_DNA"/>
</dbReference>
<comment type="caution">
    <text evidence="2">The sequence shown here is derived from an EMBL/GenBank/DDBJ whole genome shotgun (WGS) entry which is preliminary data.</text>
</comment>
<dbReference type="AlphaFoldDB" id="A0A7W5H9Y3"/>
<sequence length="79" mass="8281">MRTNLRCVTGMRPGGPAEFLPGLLSPVGVSSQTEKPEGPTRGRFSKRIGKGCIGPPGLIASLSLLSGGWHPLYSPHLIS</sequence>
<feature type="region of interest" description="Disordered" evidence="1">
    <location>
        <begin position="22"/>
        <end position="47"/>
    </location>
</feature>
<organism evidence="2 3">
    <name type="scientific">Aporhodopirellula rubra</name>
    <dbReference type="NCBI Taxonomy" id="980271"/>
    <lineage>
        <taxon>Bacteria</taxon>
        <taxon>Pseudomonadati</taxon>
        <taxon>Planctomycetota</taxon>
        <taxon>Planctomycetia</taxon>
        <taxon>Pirellulales</taxon>
        <taxon>Pirellulaceae</taxon>
        <taxon>Aporhodopirellula</taxon>
    </lineage>
</organism>
<proteinExistence type="predicted"/>
<evidence type="ECO:0000313" key="2">
    <source>
        <dbReference type="EMBL" id="MBB3210606.1"/>
    </source>
</evidence>
<dbReference type="Proteomes" id="UP000536179">
    <property type="component" value="Unassembled WGS sequence"/>
</dbReference>
<name>A0A7W5H9Y3_9BACT</name>
<protein>
    <submittedName>
        <fullName evidence="2">Uncharacterized protein</fullName>
    </submittedName>
</protein>
<reference evidence="2 3" key="1">
    <citation type="submission" date="2020-08" db="EMBL/GenBank/DDBJ databases">
        <title>Genomic Encyclopedia of Type Strains, Phase III (KMG-III): the genomes of soil and plant-associated and newly described type strains.</title>
        <authorList>
            <person name="Whitman W."/>
        </authorList>
    </citation>
    <scope>NUCLEOTIDE SEQUENCE [LARGE SCALE GENOMIC DNA]</scope>
    <source>
        <strain evidence="2 3">CECT 8075</strain>
    </source>
</reference>
<accession>A0A7W5H9Y3</accession>
<keyword evidence="3" id="KW-1185">Reference proteome</keyword>
<evidence type="ECO:0000313" key="3">
    <source>
        <dbReference type="Proteomes" id="UP000536179"/>
    </source>
</evidence>
<gene>
    <name evidence="2" type="ORF">FHS27_006454</name>
</gene>
<evidence type="ECO:0000256" key="1">
    <source>
        <dbReference type="SAM" id="MobiDB-lite"/>
    </source>
</evidence>